<dbReference type="InterPro" id="IPR039745">
    <property type="entry name" value="Vps54"/>
</dbReference>
<dbReference type="Proteomes" id="UP000054454">
    <property type="component" value="Unassembled WGS sequence"/>
</dbReference>
<evidence type="ECO:0000256" key="5">
    <source>
        <dbReference type="ARBA" id="ARBA00023034"/>
    </source>
</evidence>
<dbReference type="InterPro" id="IPR012501">
    <property type="entry name" value="Vps54_C"/>
</dbReference>
<evidence type="ECO:0000256" key="2">
    <source>
        <dbReference type="ARBA" id="ARBA00009150"/>
    </source>
</evidence>
<keyword evidence="7" id="KW-0472">Membrane</keyword>
<keyword evidence="6" id="KW-0175">Coiled coil</keyword>
<sequence length="936" mass="108730">MEKQESYEFLISEKIHDICCVLSGPYQKEGLEKPTAKDIHPVHLTNIPKYRISDFQEYLSKINQEYRKYCLYRENEIDRNHYELEKDVLKLNLNEYDTKSSRCSSDRSSGRSSMSFDNYFESMNSNKEYISKFFSEKKIETIDKSLSSIPLVYFKSNFELENSRIFDKITDNCGISSENYESSYCNIFSNNTILQEKLSWYLDIVEVHLIKEINNISSSFFSVIDYLQGLNKVSSSCIDKIKELRAKLLYNNDTFVKPKLKIIEILKKKENLDKLTLALKHIYNILNEFSEIEDLIKKKDYIHALNVIEKINNEIKGNLDGSSNIPLSNVVALSSLEKELQIFKEEIRDKLLLEFINELIKDHKQVILYVSPETIAEIYLNFQKKNKINKNSTLLYIDLDEDLRKKIETLVIGLYMTDSIENALKCYYDAILKEVKNILVYNFLDSNNPVDVDLLLNPITKEHTILVNLLKEMSSKDFLQTIGTIYALVYLFVQRLSIYRKFFLDITSNLVELNLAYKSKSLKSIDISDILIAVIDFIESEMVTILDIRNYQNSKFSENDVFHFFALNTMFLSQSEILTGKSRELLQKTVLAQVKQSINNYHAKKMSQETSILDRDQWIAEKYVTEELEHAIFCIIDSAITDPISWKKDFLFNEIKESKSDISLLNSTDDNSKNSFVIIQDKKYFIIESLAFLILILQSYIKFFILIPSMAYDISNNLLELLELYNFKVSQLILGAGAIKTLGLKTITARHLALASHSLSLIIYLIPYILEFIKRHSGNLDLSEFDQIIKVYKEHQLEINMKFVSIMTDRLDVFINSSSGSLKTLDWSKPLLQADDGTLKPHAYMESLVKDILTLHKILTKYLDQDTIQDVMLKVLDIYIKVLLKKYNTLSLDIEDIEKHIYTDVKYFSDNMATIGHVGHDAGSKLLENLQSMFKE</sequence>
<feature type="domain" description="Vacuolar protein sorting-associated protein 54 C-terminal" evidence="8">
    <location>
        <begin position="682"/>
        <end position="810"/>
    </location>
</feature>
<dbReference type="OrthoDB" id="10259024at2759"/>
<comment type="caution">
    <text evidence="9">The sequence shown here is derived from an EMBL/GenBank/DDBJ whole genome shotgun (WGS) entry which is preliminary data.</text>
</comment>
<dbReference type="GO" id="GO:0019905">
    <property type="term" value="F:syntaxin binding"/>
    <property type="evidence" value="ECO:0007669"/>
    <property type="project" value="TreeGrafter"/>
</dbReference>
<name>A0A0W4ZN28_PNEC8</name>
<organism evidence="9 10">
    <name type="scientific">Pneumocystis carinii (strain B80)</name>
    <name type="common">Rat pneumocystis pneumonia agent</name>
    <name type="synonym">Pneumocystis carinii f. sp. carinii</name>
    <dbReference type="NCBI Taxonomy" id="1408658"/>
    <lineage>
        <taxon>Eukaryota</taxon>
        <taxon>Fungi</taxon>
        <taxon>Dikarya</taxon>
        <taxon>Ascomycota</taxon>
        <taxon>Taphrinomycotina</taxon>
        <taxon>Pneumocystomycetes</taxon>
        <taxon>Pneumocystaceae</taxon>
        <taxon>Pneumocystis</taxon>
    </lineage>
</organism>
<keyword evidence="4" id="KW-0653">Protein transport</keyword>
<proteinExistence type="inferred from homology"/>
<evidence type="ECO:0000259" key="8">
    <source>
        <dbReference type="Pfam" id="PF07928"/>
    </source>
</evidence>
<dbReference type="GO" id="GO:0005829">
    <property type="term" value="C:cytosol"/>
    <property type="evidence" value="ECO:0007669"/>
    <property type="project" value="GOC"/>
</dbReference>
<dbReference type="PANTHER" id="PTHR12965:SF0">
    <property type="entry name" value="VACUOLAR PROTEIN SORTING-ASSOCIATED PROTEIN 54"/>
    <property type="match status" value="1"/>
</dbReference>
<accession>A0A0W4ZN28</accession>
<evidence type="ECO:0000313" key="9">
    <source>
        <dbReference type="EMBL" id="KTW29791.1"/>
    </source>
</evidence>
<dbReference type="Pfam" id="PF07928">
    <property type="entry name" value="Vps54"/>
    <property type="match status" value="1"/>
</dbReference>
<reference evidence="10" key="1">
    <citation type="journal article" date="2016" name="Nat. Commun.">
        <title>Genome analysis of three Pneumocystis species reveals adaptation mechanisms to life exclusively in mammalian hosts.</title>
        <authorList>
            <person name="Ma L."/>
            <person name="Chen Z."/>
            <person name="Huang D.W."/>
            <person name="Kutty G."/>
            <person name="Ishihara M."/>
            <person name="Wang H."/>
            <person name="Abouelleil A."/>
            <person name="Bishop L."/>
            <person name="Davey E."/>
            <person name="Deng R."/>
            <person name="Deng X."/>
            <person name="Fan L."/>
            <person name="Fantoni G."/>
            <person name="Fitzgerald M."/>
            <person name="Gogineni E."/>
            <person name="Goldberg J.M."/>
            <person name="Handley G."/>
            <person name="Hu X."/>
            <person name="Huber C."/>
            <person name="Jiao X."/>
            <person name="Jones K."/>
            <person name="Levin J.Z."/>
            <person name="Liu Y."/>
            <person name="Macdonald P."/>
            <person name="Melnikov A."/>
            <person name="Raley C."/>
            <person name="Sassi M."/>
            <person name="Sherman B.T."/>
            <person name="Song X."/>
            <person name="Sykes S."/>
            <person name="Tran B."/>
            <person name="Walsh L."/>
            <person name="Xia Y."/>
            <person name="Yang J."/>
            <person name="Young S."/>
            <person name="Zeng Q."/>
            <person name="Zheng X."/>
            <person name="Stephens R."/>
            <person name="Nusbaum C."/>
            <person name="Birren B.W."/>
            <person name="Azadi P."/>
            <person name="Lempicki R.A."/>
            <person name="Cuomo C.A."/>
            <person name="Kovacs J.A."/>
        </authorList>
    </citation>
    <scope>NUCLEOTIDE SEQUENCE [LARGE SCALE GENOMIC DNA]</scope>
    <source>
        <strain evidence="10">B80</strain>
    </source>
</reference>
<dbReference type="VEuPathDB" id="FungiDB:T552_00996"/>
<dbReference type="PANTHER" id="PTHR12965">
    <property type="entry name" value="VACUOLAR PROTEIN SORTING 54"/>
    <property type="match status" value="1"/>
</dbReference>
<keyword evidence="5" id="KW-0333">Golgi apparatus</keyword>
<evidence type="ECO:0000256" key="6">
    <source>
        <dbReference type="ARBA" id="ARBA00023054"/>
    </source>
</evidence>
<keyword evidence="3" id="KW-0813">Transport</keyword>
<evidence type="ECO:0000256" key="4">
    <source>
        <dbReference type="ARBA" id="ARBA00022927"/>
    </source>
</evidence>
<dbReference type="GeneID" id="28935792"/>
<keyword evidence="7" id="KW-1133">Transmembrane helix</keyword>
<evidence type="ECO:0000313" key="10">
    <source>
        <dbReference type="Proteomes" id="UP000054454"/>
    </source>
</evidence>
<dbReference type="EMBL" id="LFVZ01000004">
    <property type="protein sequence ID" value="KTW29791.1"/>
    <property type="molecule type" value="Genomic_DNA"/>
</dbReference>
<feature type="transmembrane region" description="Helical" evidence="7">
    <location>
        <begin position="690"/>
        <end position="712"/>
    </location>
</feature>
<dbReference type="GO" id="GO:0006896">
    <property type="term" value="P:Golgi to vacuole transport"/>
    <property type="evidence" value="ECO:0007669"/>
    <property type="project" value="TreeGrafter"/>
</dbReference>
<gene>
    <name evidence="9" type="ORF">T552_00996</name>
</gene>
<feature type="transmembrane region" description="Helical" evidence="7">
    <location>
        <begin position="752"/>
        <end position="770"/>
    </location>
</feature>
<keyword evidence="10" id="KW-1185">Reference proteome</keyword>
<evidence type="ECO:0000256" key="1">
    <source>
        <dbReference type="ARBA" id="ARBA00004601"/>
    </source>
</evidence>
<comment type="similarity">
    <text evidence="2">Belongs to the VPS54 family.</text>
</comment>
<protein>
    <recommendedName>
        <fullName evidence="8">Vacuolar protein sorting-associated protein 54 C-terminal domain-containing protein</fullName>
    </recommendedName>
</protein>
<dbReference type="AlphaFoldDB" id="A0A0W4ZN28"/>
<feature type="transmembrane region" description="Helical" evidence="7">
    <location>
        <begin position="478"/>
        <end position="493"/>
    </location>
</feature>
<evidence type="ECO:0000256" key="3">
    <source>
        <dbReference type="ARBA" id="ARBA00022448"/>
    </source>
</evidence>
<dbReference type="GO" id="GO:0015031">
    <property type="term" value="P:protein transport"/>
    <property type="evidence" value="ECO:0007669"/>
    <property type="project" value="UniProtKB-KW"/>
</dbReference>
<dbReference type="Gene3D" id="6.10.250.860">
    <property type="match status" value="1"/>
</dbReference>
<keyword evidence="7" id="KW-0812">Transmembrane</keyword>
<comment type="subcellular location">
    <subcellularLocation>
        <location evidence="1">Golgi apparatus</location>
        <location evidence="1">trans-Golgi network</location>
    </subcellularLocation>
</comment>
<dbReference type="GO" id="GO:0000938">
    <property type="term" value="C:GARP complex"/>
    <property type="evidence" value="ECO:0007669"/>
    <property type="project" value="InterPro"/>
</dbReference>
<evidence type="ECO:0000256" key="7">
    <source>
        <dbReference type="SAM" id="Phobius"/>
    </source>
</evidence>
<dbReference type="GO" id="GO:0042147">
    <property type="term" value="P:retrograde transport, endosome to Golgi"/>
    <property type="evidence" value="ECO:0007669"/>
    <property type="project" value="InterPro"/>
</dbReference>
<dbReference type="RefSeq" id="XP_018226778.1">
    <property type="nucleotide sequence ID" value="XM_018369590.1"/>
</dbReference>